<dbReference type="InterPro" id="IPR001387">
    <property type="entry name" value="Cro/C1-type_HTH"/>
</dbReference>
<accession>D5BJK3</accession>
<dbReference type="CDD" id="cd00093">
    <property type="entry name" value="HTH_XRE"/>
    <property type="match status" value="1"/>
</dbReference>
<evidence type="ECO:0000256" key="1">
    <source>
        <dbReference type="SAM" id="Phobius"/>
    </source>
</evidence>
<dbReference type="HOGENOM" id="CLU_1495662_0_0_10"/>
<dbReference type="SUPFAM" id="SSF47413">
    <property type="entry name" value="lambda repressor-like DNA-binding domains"/>
    <property type="match status" value="1"/>
</dbReference>
<evidence type="ECO:0000313" key="4">
    <source>
        <dbReference type="Proteomes" id="UP000001654"/>
    </source>
</evidence>
<feature type="transmembrane region" description="Helical" evidence="1">
    <location>
        <begin position="97"/>
        <end position="119"/>
    </location>
</feature>
<reference evidence="3 4" key="1">
    <citation type="journal article" date="2010" name="BMC Genomics">
        <title>The complete genome of Zunongwangia profunda SM-A87 reveals its adaptation to the deep-sea environment and ecological role in sedimentary organic nitrogen degradation.</title>
        <authorList>
            <person name="Qin Q.L."/>
            <person name="Zhang X.Y."/>
            <person name="Wang X.M."/>
            <person name="Liu G.M."/>
            <person name="Chen X.L."/>
            <person name="Xie B.B."/>
            <person name="Dang H.Y."/>
            <person name="Zhou B.C."/>
            <person name="Yu J."/>
            <person name="Zhang Y.Z."/>
        </authorList>
    </citation>
    <scope>NUCLEOTIDE SEQUENCE [LARGE SCALE GENOMIC DNA]</scope>
    <source>
        <strain evidence="4">DSM 18752 / CCTCC AB 206139 / SM-A87</strain>
    </source>
</reference>
<dbReference type="PROSITE" id="PS50943">
    <property type="entry name" value="HTH_CROC1"/>
    <property type="match status" value="1"/>
</dbReference>
<dbReference type="SMART" id="SM00530">
    <property type="entry name" value="HTH_XRE"/>
    <property type="match status" value="1"/>
</dbReference>
<feature type="transmembrane region" description="Helical" evidence="1">
    <location>
        <begin position="155"/>
        <end position="173"/>
    </location>
</feature>
<proteinExistence type="predicted"/>
<dbReference type="Gene3D" id="1.10.260.40">
    <property type="entry name" value="lambda repressor-like DNA-binding domains"/>
    <property type="match status" value="1"/>
</dbReference>
<evidence type="ECO:0000313" key="3">
    <source>
        <dbReference type="EMBL" id="ADF51669.1"/>
    </source>
</evidence>
<dbReference type="InterPro" id="IPR010982">
    <property type="entry name" value="Lambda_DNA-bd_dom_sf"/>
</dbReference>
<evidence type="ECO:0000259" key="2">
    <source>
        <dbReference type="PROSITE" id="PS50943"/>
    </source>
</evidence>
<dbReference type="EMBL" id="CP001650">
    <property type="protein sequence ID" value="ADF51669.1"/>
    <property type="molecule type" value="Genomic_DNA"/>
</dbReference>
<dbReference type="KEGG" id="zpr:ZPR_1333"/>
<feature type="domain" description="HTH cro/C1-type" evidence="2">
    <location>
        <begin position="27"/>
        <end position="81"/>
    </location>
</feature>
<name>D5BJK3_ZUNPS</name>
<dbReference type="Proteomes" id="UP000001654">
    <property type="component" value="Chromosome"/>
</dbReference>
<dbReference type="eggNOG" id="COG1396">
    <property type="taxonomic scope" value="Bacteria"/>
</dbReference>
<dbReference type="Pfam" id="PF01381">
    <property type="entry name" value="HTH_3"/>
    <property type="match status" value="1"/>
</dbReference>
<keyword evidence="1" id="KW-1133">Transmembrane helix</keyword>
<dbReference type="GO" id="GO:0003677">
    <property type="term" value="F:DNA binding"/>
    <property type="evidence" value="ECO:0007669"/>
    <property type="project" value="InterPro"/>
</dbReference>
<keyword evidence="1" id="KW-0812">Transmembrane</keyword>
<dbReference type="AlphaFoldDB" id="D5BJK3"/>
<feature type="transmembrane region" description="Helical" evidence="1">
    <location>
        <begin position="125"/>
        <end position="143"/>
    </location>
</feature>
<keyword evidence="4" id="KW-1185">Reference proteome</keyword>
<gene>
    <name evidence="3" type="ordered locus">ZPR_1333</name>
</gene>
<protein>
    <submittedName>
        <fullName evidence="3">Membrane protein</fullName>
    </submittedName>
</protein>
<dbReference type="STRING" id="655815.ZPR_1333"/>
<keyword evidence="1" id="KW-0472">Membrane</keyword>
<organism evidence="3 4">
    <name type="scientific">Zunongwangia profunda (strain DSM 18752 / CCTCC AB 206139 / SM-A87)</name>
    <name type="common">Wangia profunda</name>
    <dbReference type="NCBI Taxonomy" id="655815"/>
    <lineage>
        <taxon>Bacteria</taxon>
        <taxon>Pseudomonadati</taxon>
        <taxon>Bacteroidota</taxon>
        <taxon>Flavobacteriia</taxon>
        <taxon>Flavobacteriales</taxon>
        <taxon>Flavobacteriaceae</taxon>
        <taxon>Zunongwangia</taxon>
    </lineage>
</organism>
<sequence>MSLDNALILHIFTLDLLKIMKSTGKIIYEVRKQKGISQEELAIMAKVNLRTIQRLENDINEPRNATINLICEALEIDQNDLQSQVEKENSGSLIQKLINSIFLLFFNVSIASFIIYLTVYNSANIYSRISAFFLCILLPYFIVSITRNSKSHLRLIKFGTGFILLIVFSAFPSKVVHNNI</sequence>